<name>A0AAU7BTK7_9FLAO</name>
<evidence type="ECO:0000256" key="1">
    <source>
        <dbReference type="ARBA" id="ARBA00022898"/>
    </source>
</evidence>
<feature type="domain" description="Aminotransferase class V" evidence="2">
    <location>
        <begin position="27"/>
        <end position="370"/>
    </location>
</feature>
<proteinExistence type="predicted"/>
<dbReference type="Gene3D" id="3.90.1150.10">
    <property type="entry name" value="Aspartate Aminotransferase, domain 1"/>
    <property type="match status" value="1"/>
</dbReference>
<organism evidence="3">
    <name type="scientific">Pontimicrobium sp. SW4</name>
    <dbReference type="NCBI Taxonomy" id="3153519"/>
    <lineage>
        <taxon>Bacteria</taxon>
        <taxon>Pseudomonadati</taxon>
        <taxon>Bacteroidota</taxon>
        <taxon>Flavobacteriia</taxon>
        <taxon>Flavobacteriales</taxon>
        <taxon>Flavobacteriaceae</taxon>
        <taxon>Pontimicrobium</taxon>
    </lineage>
</organism>
<dbReference type="InterPro" id="IPR015422">
    <property type="entry name" value="PyrdxlP-dep_Trfase_small"/>
</dbReference>
<protein>
    <submittedName>
        <fullName evidence="3">Aminotransferase class V-fold PLP-dependent enzyme</fullName>
    </submittedName>
</protein>
<keyword evidence="3" id="KW-0032">Aminotransferase</keyword>
<dbReference type="InterPro" id="IPR000192">
    <property type="entry name" value="Aminotrans_V_dom"/>
</dbReference>
<dbReference type="AlphaFoldDB" id="A0AAU7BTK7"/>
<keyword evidence="1" id="KW-0663">Pyridoxal phosphate</keyword>
<gene>
    <name evidence="3" type="ORF">ABGB03_01120</name>
</gene>
<keyword evidence="3" id="KW-0808">Transferase</keyword>
<sequence length="379" mass="43414">MKEFQINNKINWKKYRQEFPALNTYAYLNTAGGCPLATSVKNAGVQFYNAMEQHGDIPWNKWIVQIEDTRKKVALSINADIEEVAFLSTATQATNLVSRMLPKGGVLMLHNEFPSTSLPWIHQNYPVIFVETPHDLTELFTNLKKAVRPDTRYLVTSHTHYMTGFRHDLKELSAFCKDYNLKLILDATQSFGSIPIDVKKDFIDIMWFSGYKYALAGYGVAVIYINQSLLKEMKISEVGWNSAEDHGEMGYDRIVIKKGTAALETGHPPFAGIFALNKGLDILLEISLEAIHERLTELTSYLISSLVENEMDIDFPIAEKYRSPIVMINVEDANKIKKKLIQQNIFVGKHKNQLRVSLNFYNTFKDIDRFVKAMKEFEH</sequence>
<dbReference type="PANTHER" id="PTHR43586:SF15">
    <property type="entry name" value="BLR3095 PROTEIN"/>
    <property type="match status" value="1"/>
</dbReference>
<evidence type="ECO:0000313" key="3">
    <source>
        <dbReference type="EMBL" id="XBG61521.1"/>
    </source>
</evidence>
<dbReference type="GO" id="GO:0008483">
    <property type="term" value="F:transaminase activity"/>
    <property type="evidence" value="ECO:0007669"/>
    <property type="project" value="UniProtKB-KW"/>
</dbReference>
<dbReference type="RefSeq" id="WP_347924121.1">
    <property type="nucleotide sequence ID" value="NZ_CP157199.1"/>
</dbReference>
<dbReference type="InterPro" id="IPR015421">
    <property type="entry name" value="PyrdxlP-dep_Trfase_major"/>
</dbReference>
<dbReference type="Gene3D" id="3.40.640.10">
    <property type="entry name" value="Type I PLP-dependent aspartate aminotransferase-like (Major domain)"/>
    <property type="match status" value="1"/>
</dbReference>
<dbReference type="EMBL" id="CP157199">
    <property type="protein sequence ID" value="XBG61521.1"/>
    <property type="molecule type" value="Genomic_DNA"/>
</dbReference>
<evidence type="ECO:0000259" key="2">
    <source>
        <dbReference type="Pfam" id="PF00266"/>
    </source>
</evidence>
<dbReference type="PANTHER" id="PTHR43586">
    <property type="entry name" value="CYSTEINE DESULFURASE"/>
    <property type="match status" value="1"/>
</dbReference>
<dbReference type="Pfam" id="PF00266">
    <property type="entry name" value="Aminotran_5"/>
    <property type="match status" value="1"/>
</dbReference>
<dbReference type="InterPro" id="IPR015424">
    <property type="entry name" value="PyrdxlP-dep_Trfase"/>
</dbReference>
<dbReference type="PROSITE" id="PS51257">
    <property type="entry name" value="PROKAR_LIPOPROTEIN"/>
    <property type="match status" value="1"/>
</dbReference>
<accession>A0AAU7BTK7</accession>
<reference evidence="3" key="1">
    <citation type="submission" date="2024-05" db="EMBL/GenBank/DDBJ databases">
        <title>Pontimicrobium maritimus sp. nov., isolated form sea water.</title>
        <authorList>
            <person name="Muhammad N."/>
            <person name="Vuong T.Q."/>
            <person name="Han H.L."/>
            <person name="Kim S.-G."/>
        </authorList>
    </citation>
    <scope>NUCLEOTIDE SEQUENCE</scope>
    <source>
        <strain evidence="3">SW4</strain>
    </source>
</reference>
<dbReference type="SUPFAM" id="SSF53383">
    <property type="entry name" value="PLP-dependent transferases"/>
    <property type="match status" value="1"/>
</dbReference>